<dbReference type="InterPro" id="IPR049945">
    <property type="entry name" value="AAA_22"/>
</dbReference>
<dbReference type="PANTHER" id="PTHR35894">
    <property type="entry name" value="GENERAL SECRETION PATHWAY PROTEIN A-RELATED"/>
    <property type="match status" value="1"/>
</dbReference>
<dbReference type="InterPro" id="IPR052026">
    <property type="entry name" value="ExeA_AAA_ATPase_DNA-bind"/>
</dbReference>
<feature type="region of interest" description="Disordered" evidence="1">
    <location>
        <begin position="329"/>
        <end position="355"/>
    </location>
</feature>
<reference evidence="3 4" key="1">
    <citation type="submission" date="2021-02" db="EMBL/GenBank/DDBJ databases">
        <authorList>
            <person name="Park J.-S."/>
        </authorList>
    </citation>
    <scope>NUCLEOTIDE SEQUENCE [LARGE SCALE GENOMIC DNA]</scope>
    <source>
        <strain evidence="3 4">188UL20-2</strain>
    </source>
</reference>
<dbReference type="InterPro" id="IPR003593">
    <property type="entry name" value="AAA+_ATPase"/>
</dbReference>
<dbReference type="NCBIfam" id="TIGR03015">
    <property type="entry name" value="pepcterm_ATPase"/>
    <property type="match status" value="1"/>
</dbReference>
<evidence type="ECO:0000256" key="1">
    <source>
        <dbReference type="SAM" id="MobiDB-lite"/>
    </source>
</evidence>
<keyword evidence="4" id="KW-1185">Reference proteome</keyword>
<gene>
    <name evidence="3" type="ORF">JQC93_11390</name>
</gene>
<feature type="compositionally biased region" description="Polar residues" evidence="1">
    <location>
        <begin position="336"/>
        <end position="354"/>
    </location>
</feature>
<sequence>MYEQHFGFDDRPFKLSPEPKFFFSSPHHKKALSYLEYGMSLGEGFIVITGPIGSGKTTIAKNLVAQVDNSIHVVQLVTTNLNPDELLSLVCSKFSIESETLSKGEKIKKIEKALLQLNAAGKRALLIVDEAQNLPAETVEELRMLSNLNVNDQPLIQSFLLGQEELKSIIELPQMEQFRQRIIASCHLKALDKGQTEQYILHRLNQVGWKNHPQIDADIFAPINKVSSGIPRKINILMDRLLLAAYLEEVDTVDEALVATVVEEMNEEVSGSISPRASEPLMKSVVSTALESRDYQDLQRAFSELIATKLETVRQLEKLIENHQNTLAQNGHHGASVSSQEADVPPTKTQSPLTQKHWIASLINTSK</sequence>
<dbReference type="RefSeq" id="WP_205158562.1">
    <property type="nucleotide sequence ID" value="NZ_JAFEUM010000004.1"/>
</dbReference>
<dbReference type="InterPro" id="IPR027417">
    <property type="entry name" value="P-loop_NTPase"/>
</dbReference>
<dbReference type="SUPFAM" id="SSF52540">
    <property type="entry name" value="P-loop containing nucleoside triphosphate hydrolases"/>
    <property type="match status" value="1"/>
</dbReference>
<organism evidence="3 4">
    <name type="scientific">Vibrio ulleungensis</name>
    <dbReference type="NCBI Taxonomy" id="2807619"/>
    <lineage>
        <taxon>Bacteria</taxon>
        <taxon>Pseudomonadati</taxon>
        <taxon>Pseudomonadota</taxon>
        <taxon>Gammaproteobacteria</taxon>
        <taxon>Vibrionales</taxon>
        <taxon>Vibrionaceae</taxon>
        <taxon>Vibrio</taxon>
    </lineage>
</organism>
<feature type="domain" description="AAA+ ATPase" evidence="2">
    <location>
        <begin position="42"/>
        <end position="207"/>
    </location>
</feature>
<dbReference type="Gene3D" id="3.40.50.300">
    <property type="entry name" value="P-loop containing nucleotide triphosphate hydrolases"/>
    <property type="match status" value="1"/>
</dbReference>
<dbReference type="PANTHER" id="PTHR35894:SF1">
    <property type="entry name" value="PHOSPHORIBULOKINASE _ URIDINE KINASE FAMILY"/>
    <property type="match status" value="1"/>
</dbReference>
<dbReference type="SMART" id="SM00382">
    <property type="entry name" value="AAA"/>
    <property type="match status" value="1"/>
</dbReference>
<dbReference type="Proteomes" id="UP000809621">
    <property type="component" value="Unassembled WGS sequence"/>
</dbReference>
<proteinExistence type="predicted"/>
<dbReference type="EMBL" id="JAFEUM010000004">
    <property type="protein sequence ID" value="MBM7037006.1"/>
    <property type="molecule type" value="Genomic_DNA"/>
</dbReference>
<name>A0ABS2HMC8_9VIBR</name>
<dbReference type="InterPro" id="IPR017466">
    <property type="entry name" value="XrtA-assoc_ATPase-like"/>
</dbReference>
<evidence type="ECO:0000313" key="4">
    <source>
        <dbReference type="Proteomes" id="UP000809621"/>
    </source>
</evidence>
<evidence type="ECO:0000259" key="2">
    <source>
        <dbReference type="SMART" id="SM00382"/>
    </source>
</evidence>
<dbReference type="Pfam" id="PF13401">
    <property type="entry name" value="AAA_22"/>
    <property type="match status" value="1"/>
</dbReference>
<evidence type="ECO:0000313" key="3">
    <source>
        <dbReference type="EMBL" id="MBM7037006.1"/>
    </source>
</evidence>
<protein>
    <submittedName>
        <fullName evidence="3">AAA family ATPase</fullName>
    </submittedName>
</protein>
<accession>A0ABS2HMC8</accession>
<comment type="caution">
    <text evidence="3">The sequence shown here is derived from an EMBL/GenBank/DDBJ whole genome shotgun (WGS) entry which is preliminary data.</text>
</comment>